<keyword evidence="3" id="KW-1185">Reference proteome</keyword>
<dbReference type="EMBL" id="KV425885">
    <property type="protein sequence ID" value="KZW03013.1"/>
    <property type="molecule type" value="Genomic_DNA"/>
</dbReference>
<organism evidence="2 3">
    <name type="scientific">Exidia glandulosa HHB12029</name>
    <dbReference type="NCBI Taxonomy" id="1314781"/>
    <lineage>
        <taxon>Eukaryota</taxon>
        <taxon>Fungi</taxon>
        <taxon>Dikarya</taxon>
        <taxon>Basidiomycota</taxon>
        <taxon>Agaricomycotina</taxon>
        <taxon>Agaricomycetes</taxon>
        <taxon>Auriculariales</taxon>
        <taxon>Exidiaceae</taxon>
        <taxon>Exidia</taxon>
    </lineage>
</organism>
<dbReference type="Proteomes" id="UP000077266">
    <property type="component" value="Unassembled WGS sequence"/>
</dbReference>
<gene>
    <name evidence="2" type="ORF">EXIGLDRAFT_728555</name>
</gene>
<protein>
    <submittedName>
        <fullName evidence="2">Uncharacterized protein</fullName>
    </submittedName>
</protein>
<dbReference type="AlphaFoldDB" id="A0A165Q327"/>
<feature type="region of interest" description="Disordered" evidence="1">
    <location>
        <begin position="1"/>
        <end position="22"/>
    </location>
</feature>
<accession>A0A165Q327</accession>
<evidence type="ECO:0000256" key="1">
    <source>
        <dbReference type="SAM" id="MobiDB-lite"/>
    </source>
</evidence>
<proteinExistence type="predicted"/>
<reference evidence="2 3" key="1">
    <citation type="journal article" date="2016" name="Mol. Biol. Evol.">
        <title>Comparative Genomics of Early-Diverging Mushroom-Forming Fungi Provides Insights into the Origins of Lignocellulose Decay Capabilities.</title>
        <authorList>
            <person name="Nagy L.G."/>
            <person name="Riley R."/>
            <person name="Tritt A."/>
            <person name="Adam C."/>
            <person name="Daum C."/>
            <person name="Floudas D."/>
            <person name="Sun H."/>
            <person name="Yadav J.S."/>
            <person name="Pangilinan J."/>
            <person name="Larsson K.H."/>
            <person name="Matsuura K."/>
            <person name="Barry K."/>
            <person name="Labutti K."/>
            <person name="Kuo R."/>
            <person name="Ohm R.A."/>
            <person name="Bhattacharya S.S."/>
            <person name="Shirouzu T."/>
            <person name="Yoshinaga Y."/>
            <person name="Martin F.M."/>
            <person name="Grigoriev I.V."/>
            <person name="Hibbett D.S."/>
        </authorList>
    </citation>
    <scope>NUCLEOTIDE SEQUENCE [LARGE SCALE GENOMIC DNA]</scope>
    <source>
        <strain evidence="2 3">HHB12029</strain>
    </source>
</reference>
<evidence type="ECO:0000313" key="3">
    <source>
        <dbReference type="Proteomes" id="UP000077266"/>
    </source>
</evidence>
<dbReference type="PANTHER" id="PTHR38645">
    <property type="entry name" value="CHROMOSOME 9, WHOLE GENOME SHOTGUN SEQUENCE"/>
    <property type="match status" value="1"/>
</dbReference>
<feature type="compositionally biased region" description="Polar residues" evidence="1">
    <location>
        <begin position="1"/>
        <end position="11"/>
    </location>
</feature>
<dbReference type="PANTHER" id="PTHR38645:SF1">
    <property type="entry name" value="YALI0F12243P"/>
    <property type="match status" value="1"/>
</dbReference>
<evidence type="ECO:0000313" key="2">
    <source>
        <dbReference type="EMBL" id="KZW03013.1"/>
    </source>
</evidence>
<dbReference type="OrthoDB" id="21418at2759"/>
<feature type="region of interest" description="Disordered" evidence="1">
    <location>
        <begin position="111"/>
        <end position="256"/>
    </location>
</feature>
<dbReference type="InParanoid" id="A0A165Q327"/>
<name>A0A165Q327_EXIGL</name>
<sequence>MDSLSMNNLASSLPPPARNDELNGKFKDAALSITTLYRASLAAQQRAHNAGYAAALQDVLSFVQTELSTSGQAMDVGAVMDWVEARAASVVEDPDVVEEVLPAPVMAKVQSQKRLMQHPHPHPTTATAKENQHRRGAGKHSSMSTSPSPPPPTSRAVPVLPASKKHLHQHRDREPESTPPSPVLGTKRRHRELGMVGEFTLPPPAQEKSETQRTKKGKPKSSRVPNPPLPPVFGMDVDFDEEMGMEGRERKRVARR</sequence>